<dbReference type="GO" id="GO:0001405">
    <property type="term" value="C:PAM complex, Tim23 associated import motor"/>
    <property type="evidence" value="ECO:0000318"/>
    <property type="project" value="GO_Central"/>
</dbReference>
<dbReference type="HAMAP" id="MF_01151">
    <property type="entry name" value="GrpE"/>
    <property type="match status" value="1"/>
</dbReference>
<dbReference type="InterPro" id="IPR009012">
    <property type="entry name" value="GrpE_head"/>
</dbReference>
<dbReference type="RefSeq" id="XP_001329309.1">
    <property type="nucleotide sequence ID" value="XM_001329274.1"/>
</dbReference>
<keyword evidence="7" id="KW-1185">Reference proteome</keyword>
<dbReference type="InterPro" id="IPR000740">
    <property type="entry name" value="GrpE"/>
</dbReference>
<dbReference type="GO" id="GO:0000774">
    <property type="term" value="F:adenyl-nucleotide exchange factor activity"/>
    <property type="evidence" value="ECO:0000318"/>
    <property type="project" value="GO_Central"/>
</dbReference>
<gene>
    <name evidence="6" type="ORF">TVAG_297650</name>
</gene>
<evidence type="ECO:0000256" key="3">
    <source>
        <dbReference type="RuleBase" id="RU000640"/>
    </source>
</evidence>
<evidence type="ECO:0000313" key="6">
    <source>
        <dbReference type="EMBL" id="EAY17086.1"/>
    </source>
</evidence>
<dbReference type="Gene3D" id="2.30.22.10">
    <property type="entry name" value="Head domain of nucleotide exchange factor GrpE"/>
    <property type="match status" value="1"/>
</dbReference>
<keyword evidence="2 3" id="KW-0143">Chaperone</keyword>
<proteinExistence type="inferred from homology"/>
<dbReference type="STRING" id="5722.A2DRG0"/>
<dbReference type="GO" id="GO:0051087">
    <property type="term" value="F:protein-folding chaperone binding"/>
    <property type="evidence" value="ECO:0007669"/>
    <property type="project" value="InterPro"/>
</dbReference>
<comment type="function">
    <text evidence="3">Essential component of the PAM complex, a complex required for the translocation of transit peptide-containing proteins from the inner membrane into the mitochondrial matrix in an ATP-dependent manner.</text>
</comment>
<dbReference type="PANTHER" id="PTHR21237:SF23">
    <property type="entry name" value="GRPE PROTEIN HOMOLOG, MITOCHONDRIAL"/>
    <property type="match status" value="1"/>
</dbReference>
<evidence type="ECO:0000256" key="1">
    <source>
        <dbReference type="ARBA" id="ARBA00009054"/>
    </source>
</evidence>
<dbReference type="PROSITE" id="PS01071">
    <property type="entry name" value="GRPE"/>
    <property type="match status" value="1"/>
</dbReference>
<protein>
    <recommendedName>
        <fullName evidence="3">GrpE protein homolog</fullName>
    </recommendedName>
</protein>
<dbReference type="CDD" id="cd00446">
    <property type="entry name" value="GrpE"/>
    <property type="match status" value="1"/>
</dbReference>
<sequence>MLSSQQYLPSLFVRTFVEKAAESAKQATEKAVANDKKPEEKPKPTIQELEAQIKDIRNRNLFLLAEVENARRRFARLEVEMETYAVSKLAKDLLPVADNMGRIINSGAKQNVKDVIEAVKLVDAEFHNIFKRFKIEKIVSKGQKFDPQYHDAIQMIDTRGSAPSGTIIDCTTEGYKIDKRLLRAAKVIVAK</sequence>
<dbReference type="SMR" id="A2DRG0"/>
<dbReference type="GO" id="GO:0006457">
    <property type="term" value="P:protein folding"/>
    <property type="evidence" value="ECO:0007669"/>
    <property type="project" value="InterPro"/>
</dbReference>
<dbReference type="eggNOG" id="KOG3003">
    <property type="taxonomic scope" value="Eukaryota"/>
</dbReference>
<name>A2DRG0_TRIV3</name>
<accession>A2DRG0</accession>
<dbReference type="PANTHER" id="PTHR21237">
    <property type="entry name" value="GRPE PROTEIN"/>
    <property type="match status" value="1"/>
</dbReference>
<comment type="similarity">
    <text evidence="1 4">Belongs to the GrpE family.</text>
</comment>
<reference evidence="6" key="1">
    <citation type="submission" date="2006-10" db="EMBL/GenBank/DDBJ databases">
        <authorList>
            <person name="Amadeo P."/>
            <person name="Zhao Q."/>
            <person name="Wortman J."/>
            <person name="Fraser-Liggett C."/>
            <person name="Carlton J."/>
        </authorList>
    </citation>
    <scope>NUCLEOTIDE SEQUENCE</scope>
    <source>
        <strain evidence="6">G3</strain>
    </source>
</reference>
<dbReference type="Pfam" id="PF01025">
    <property type="entry name" value="GrpE"/>
    <property type="match status" value="1"/>
</dbReference>
<dbReference type="VEuPathDB" id="TrichDB:TVAGG3_0513590"/>
<comment type="subcellular location">
    <subcellularLocation>
        <location evidence="3">Mitochondrion matrix</location>
    </subcellularLocation>
</comment>
<dbReference type="GO" id="GO:0030150">
    <property type="term" value="P:protein import into mitochondrial matrix"/>
    <property type="evidence" value="ECO:0000318"/>
    <property type="project" value="GO_Central"/>
</dbReference>
<dbReference type="Proteomes" id="UP000001542">
    <property type="component" value="Unassembled WGS sequence"/>
</dbReference>
<dbReference type="FunCoup" id="A2DRG0">
    <property type="interactions" value="181"/>
</dbReference>
<reference evidence="6" key="2">
    <citation type="journal article" date="2007" name="Science">
        <title>Draft genome sequence of the sexually transmitted pathogen Trichomonas vaginalis.</title>
        <authorList>
            <person name="Carlton J.M."/>
            <person name="Hirt R.P."/>
            <person name="Silva J.C."/>
            <person name="Delcher A.L."/>
            <person name="Schatz M."/>
            <person name="Zhao Q."/>
            <person name="Wortman J.R."/>
            <person name="Bidwell S.L."/>
            <person name="Alsmark U.C.M."/>
            <person name="Besteiro S."/>
            <person name="Sicheritz-Ponten T."/>
            <person name="Noel C.J."/>
            <person name="Dacks J.B."/>
            <person name="Foster P.G."/>
            <person name="Simillion C."/>
            <person name="Van de Peer Y."/>
            <person name="Miranda-Saavedra D."/>
            <person name="Barton G.J."/>
            <person name="Westrop G.D."/>
            <person name="Mueller S."/>
            <person name="Dessi D."/>
            <person name="Fiori P.L."/>
            <person name="Ren Q."/>
            <person name="Paulsen I."/>
            <person name="Zhang H."/>
            <person name="Bastida-Corcuera F.D."/>
            <person name="Simoes-Barbosa A."/>
            <person name="Brown M.T."/>
            <person name="Hayes R.D."/>
            <person name="Mukherjee M."/>
            <person name="Okumura C.Y."/>
            <person name="Schneider R."/>
            <person name="Smith A.J."/>
            <person name="Vanacova S."/>
            <person name="Villalvazo M."/>
            <person name="Haas B.J."/>
            <person name="Pertea M."/>
            <person name="Feldblyum T.V."/>
            <person name="Utterback T.R."/>
            <person name="Shu C.L."/>
            <person name="Osoegawa K."/>
            <person name="de Jong P.J."/>
            <person name="Hrdy I."/>
            <person name="Horvathova L."/>
            <person name="Zubacova Z."/>
            <person name="Dolezal P."/>
            <person name="Malik S.B."/>
            <person name="Logsdon J.M. Jr."/>
            <person name="Henze K."/>
            <person name="Gupta A."/>
            <person name="Wang C.C."/>
            <person name="Dunne R.L."/>
            <person name="Upcroft J.A."/>
            <person name="Upcroft P."/>
            <person name="White O."/>
            <person name="Salzberg S.L."/>
            <person name="Tang P."/>
            <person name="Chiu C.-H."/>
            <person name="Lee Y.-S."/>
            <person name="Embley T.M."/>
            <person name="Coombs G.H."/>
            <person name="Mottram J.C."/>
            <person name="Tachezy J."/>
            <person name="Fraser-Liggett C.M."/>
            <person name="Johnson P.J."/>
        </authorList>
    </citation>
    <scope>NUCLEOTIDE SEQUENCE [LARGE SCALE GENOMIC DNA]</scope>
    <source>
        <strain evidence="6">G3</strain>
    </source>
</reference>
<evidence type="ECO:0000256" key="5">
    <source>
        <dbReference type="SAM" id="Coils"/>
    </source>
</evidence>
<dbReference type="Gene3D" id="3.90.20.20">
    <property type="match status" value="1"/>
</dbReference>
<dbReference type="GO" id="GO:0051082">
    <property type="term" value="F:unfolded protein binding"/>
    <property type="evidence" value="ECO:0000318"/>
    <property type="project" value="GO_Central"/>
</dbReference>
<dbReference type="GO" id="GO:0042803">
    <property type="term" value="F:protein homodimerization activity"/>
    <property type="evidence" value="ECO:0007669"/>
    <property type="project" value="InterPro"/>
</dbReference>
<organism evidence="6 7">
    <name type="scientific">Trichomonas vaginalis (strain ATCC PRA-98 / G3)</name>
    <dbReference type="NCBI Taxonomy" id="412133"/>
    <lineage>
        <taxon>Eukaryota</taxon>
        <taxon>Metamonada</taxon>
        <taxon>Parabasalia</taxon>
        <taxon>Trichomonadida</taxon>
        <taxon>Trichomonadidae</taxon>
        <taxon>Trichomonas</taxon>
    </lineage>
</organism>
<dbReference type="OrthoDB" id="201635at2759"/>
<dbReference type="AlphaFoldDB" id="A2DRG0"/>
<dbReference type="VEuPathDB" id="TrichDB:TVAG_297650"/>
<dbReference type="PRINTS" id="PR00773">
    <property type="entry name" value="GRPEPROTEIN"/>
</dbReference>
<dbReference type="InterPro" id="IPR013805">
    <property type="entry name" value="GrpE_CC"/>
</dbReference>
<dbReference type="SUPFAM" id="SSF58014">
    <property type="entry name" value="Coiled-coil domain of nucleotide exchange factor GrpE"/>
    <property type="match status" value="1"/>
</dbReference>
<evidence type="ECO:0000256" key="4">
    <source>
        <dbReference type="RuleBase" id="RU004478"/>
    </source>
</evidence>
<dbReference type="KEGG" id="tva:4775100"/>
<dbReference type="SUPFAM" id="SSF51064">
    <property type="entry name" value="Head domain of nucleotide exchange factor GrpE"/>
    <property type="match status" value="1"/>
</dbReference>
<evidence type="ECO:0000313" key="7">
    <source>
        <dbReference type="Proteomes" id="UP000001542"/>
    </source>
</evidence>
<keyword evidence="3" id="KW-0496">Mitochondrion</keyword>
<dbReference type="OMA" id="QHELICH"/>
<dbReference type="InParanoid" id="A2DRG0"/>
<keyword evidence="5" id="KW-0175">Coiled coil</keyword>
<evidence type="ECO:0000256" key="2">
    <source>
        <dbReference type="ARBA" id="ARBA00023186"/>
    </source>
</evidence>
<feature type="coiled-coil region" evidence="5">
    <location>
        <begin position="46"/>
        <end position="87"/>
    </location>
</feature>
<dbReference type="EMBL" id="DS113235">
    <property type="protein sequence ID" value="EAY17086.1"/>
    <property type="molecule type" value="Genomic_DNA"/>
</dbReference>